<proteinExistence type="predicted"/>
<evidence type="ECO:0000313" key="1">
    <source>
        <dbReference type="EMBL" id="RRD48127.1"/>
    </source>
</evidence>
<protein>
    <submittedName>
        <fullName evidence="1">Uncharacterized protein</fullName>
    </submittedName>
</protein>
<reference evidence="1 2" key="1">
    <citation type="submission" date="2018-11" db="EMBL/GenBank/DDBJ databases">
        <title>Genomes From Bacteria Associated with the Canine Oral Cavity: a Test Case for Automated Genome-Based Taxonomic Assignment.</title>
        <authorList>
            <person name="Coil D.A."/>
            <person name="Jospin G."/>
            <person name="Darling A.E."/>
            <person name="Wallis C."/>
            <person name="Davis I.J."/>
            <person name="Harris S."/>
            <person name="Eisen J.A."/>
            <person name="Holcombe L.J."/>
            <person name="O'Flynn C."/>
        </authorList>
    </citation>
    <scope>NUCLEOTIDE SEQUENCE [LARGE SCALE GENOMIC DNA]</scope>
    <source>
        <strain evidence="1 2">OH2822_COT-296</strain>
    </source>
</reference>
<dbReference type="Proteomes" id="UP000280935">
    <property type="component" value="Unassembled WGS sequence"/>
</dbReference>
<sequence>MDTPMRIPADSGFRSLWLQNMVGRELMTHVRQRTRDELPPDLSTEAREAALRAIDDALYSLTMLVDGIFAPTRDETGRIQFQVDLVGRLQDVETGEVLHAESLHDGDGACGWMAGWLEGDFGEHS</sequence>
<dbReference type="AlphaFoldDB" id="A0A3P1WQR9"/>
<organism evidence="1 2">
    <name type="scientific">Arachnia propionica</name>
    <dbReference type="NCBI Taxonomy" id="1750"/>
    <lineage>
        <taxon>Bacteria</taxon>
        <taxon>Bacillati</taxon>
        <taxon>Actinomycetota</taxon>
        <taxon>Actinomycetes</taxon>
        <taxon>Propionibacteriales</taxon>
        <taxon>Propionibacteriaceae</taxon>
        <taxon>Arachnia</taxon>
    </lineage>
</organism>
<name>A0A3P1WQR9_9ACTN</name>
<gene>
    <name evidence="1" type="ORF">EII35_14295</name>
</gene>
<accession>A0A3P1WQR9</accession>
<dbReference type="EMBL" id="RQYT01000053">
    <property type="protein sequence ID" value="RRD48127.1"/>
    <property type="molecule type" value="Genomic_DNA"/>
</dbReference>
<dbReference type="RefSeq" id="WP_125229139.1">
    <property type="nucleotide sequence ID" value="NZ_RQYT01000053.1"/>
</dbReference>
<comment type="caution">
    <text evidence="1">The sequence shown here is derived from an EMBL/GenBank/DDBJ whole genome shotgun (WGS) entry which is preliminary data.</text>
</comment>
<dbReference type="OrthoDB" id="7063902at2"/>
<evidence type="ECO:0000313" key="2">
    <source>
        <dbReference type="Proteomes" id="UP000280935"/>
    </source>
</evidence>